<gene>
    <name evidence="2" type="ORF">VNO80_15750</name>
</gene>
<evidence type="ECO:0000313" key="2">
    <source>
        <dbReference type="EMBL" id="KAK7356477.1"/>
    </source>
</evidence>
<feature type="compositionally biased region" description="Polar residues" evidence="1">
    <location>
        <begin position="1"/>
        <end position="13"/>
    </location>
</feature>
<evidence type="ECO:0000256" key="1">
    <source>
        <dbReference type="SAM" id="MobiDB-lite"/>
    </source>
</evidence>
<keyword evidence="3" id="KW-1185">Reference proteome</keyword>
<name>A0AAN9R234_PHACN</name>
<sequence>MIATSTTNSTLKSIPSHARSETSSTPYEWFTMSSIRSLGTNDALYIELDALYIELDPNMVHKSDTTPTPNPEHLHSKTPKTLWKQRQG</sequence>
<feature type="region of interest" description="Disordered" evidence="1">
    <location>
        <begin position="60"/>
        <end position="88"/>
    </location>
</feature>
<proteinExistence type="predicted"/>
<evidence type="ECO:0000313" key="3">
    <source>
        <dbReference type="Proteomes" id="UP001374584"/>
    </source>
</evidence>
<comment type="caution">
    <text evidence="2">The sequence shown here is derived from an EMBL/GenBank/DDBJ whole genome shotgun (WGS) entry which is preliminary data.</text>
</comment>
<dbReference type="Proteomes" id="UP001374584">
    <property type="component" value="Unassembled WGS sequence"/>
</dbReference>
<dbReference type="AlphaFoldDB" id="A0AAN9R234"/>
<organism evidence="2 3">
    <name type="scientific">Phaseolus coccineus</name>
    <name type="common">Scarlet runner bean</name>
    <name type="synonym">Phaseolus multiflorus</name>
    <dbReference type="NCBI Taxonomy" id="3886"/>
    <lineage>
        <taxon>Eukaryota</taxon>
        <taxon>Viridiplantae</taxon>
        <taxon>Streptophyta</taxon>
        <taxon>Embryophyta</taxon>
        <taxon>Tracheophyta</taxon>
        <taxon>Spermatophyta</taxon>
        <taxon>Magnoliopsida</taxon>
        <taxon>eudicotyledons</taxon>
        <taxon>Gunneridae</taxon>
        <taxon>Pentapetalae</taxon>
        <taxon>rosids</taxon>
        <taxon>fabids</taxon>
        <taxon>Fabales</taxon>
        <taxon>Fabaceae</taxon>
        <taxon>Papilionoideae</taxon>
        <taxon>50 kb inversion clade</taxon>
        <taxon>NPAAA clade</taxon>
        <taxon>indigoferoid/millettioid clade</taxon>
        <taxon>Phaseoleae</taxon>
        <taxon>Phaseolus</taxon>
    </lineage>
</organism>
<protein>
    <submittedName>
        <fullName evidence="2">Uncharacterized protein</fullName>
    </submittedName>
</protein>
<reference evidence="2 3" key="1">
    <citation type="submission" date="2024-01" db="EMBL/GenBank/DDBJ databases">
        <title>The genomes of 5 underutilized Papilionoideae crops provide insights into root nodulation and disease resistanc.</title>
        <authorList>
            <person name="Jiang F."/>
        </authorList>
    </citation>
    <scope>NUCLEOTIDE SEQUENCE [LARGE SCALE GENOMIC DNA]</scope>
    <source>
        <strain evidence="2">JINMINGXINNONG_FW02</strain>
        <tissue evidence="2">Leaves</tissue>
    </source>
</reference>
<dbReference type="EMBL" id="JAYMYR010000006">
    <property type="protein sequence ID" value="KAK7356477.1"/>
    <property type="molecule type" value="Genomic_DNA"/>
</dbReference>
<accession>A0AAN9R234</accession>
<feature type="region of interest" description="Disordered" evidence="1">
    <location>
        <begin position="1"/>
        <end position="25"/>
    </location>
</feature>